<dbReference type="EnsemblProtists" id="PYU1_T011248">
    <property type="protein sequence ID" value="PYU1_T011248"/>
    <property type="gene ID" value="PYU1_G011223"/>
</dbReference>
<protein>
    <submittedName>
        <fullName evidence="2">Uncharacterized protein</fullName>
    </submittedName>
</protein>
<name>K3X1Z9_GLOUD</name>
<reference evidence="3" key="2">
    <citation type="submission" date="2010-04" db="EMBL/GenBank/DDBJ databases">
        <authorList>
            <person name="Buell R."/>
            <person name="Hamilton J."/>
            <person name="Hostetler J."/>
        </authorList>
    </citation>
    <scope>NUCLEOTIDE SEQUENCE [LARGE SCALE GENOMIC DNA]</scope>
    <source>
        <strain evidence="3">DAOM:BR144</strain>
    </source>
</reference>
<evidence type="ECO:0000313" key="3">
    <source>
        <dbReference type="Proteomes" id="UP000019132"/>
    </source>
</evidence>
<organism evidence="2 3">
    <name type="scientific">Globisporangium ultimum (strain ATCC 200006 / CBS 805.95 / DAOM BR144)</name>
    <name type="common">Pythium ultimum</name>
    <dbReference type="NCBI Taxonomy" id="431595"/>
    <lineage>
        <taxon>Eukaryota</taxon>
        <taxon>Sar</taxon>
        <taxon>Stramenopiles</taxon>
        <taxon>Oomycota</taxon>
        <taxon>Peronosporomycetes</taxon>
        <taxon>Pythiales</taxon>
        <taxon>Pythiaceae</taxon>
        <taxon>Globisporangium</taxon>
    </lineage>
</organism>
<feature type="compositionally biased region" description="Polar residues" evidence="1">
    <location>
        <begin position="169"/>
        <end position="183"/>
    </location>
</feature>
<dbReference type="eggNOG" id="ENOG502SVH7">
    <property type="taxonomic scope" value="Eukaryota"/>
</dbReference>
<reference evidence="3" key="1">
    <citation type="journal article" date="2010" name="Genome Biol.">
        <title>Genome sequence of the necrotrophic plant pathogen Pythium ultimum reveals original pathogenicity mechanisms and effector repertoire.</title>
        <authorList>
            <person name="Levesque C.A."/>
            <person name="Brouwer H."/>
            <person name="Cano L."/>
            <person name="Hamilton J.P."/>
            <person name="Holt C."/>
            <person name="Huitema E."/>
            <person name="Raffaele S."/>
            <person name="Robideau G.P."/>
            <person name="Thines M."/>
            <person name="Win J."/>
            <person name="Zerillo M.M."/>
            <person name="Beakes G.W."/>
            <person name="Boore J.L."/>
            <person name="Busam D."/>
            <person name="Dumas B."/>
            <person name="Ferriera S."/>
            <person name="Fuerstenberg S.I."/>
            <person name="Gachon C.M."/>
            <person name="Gaulin E."/>
            <person name="Govers F."/>
            <person name="Grenville-Briggs L."/>
            <person name="Horner N."/>
            <person name="Hostetler J."/>
            <person name="Jiang R.H."/>
            <person name="Johnson J."/>
            <person name="Krajaejun T."/>
            <person name="Lin H."/>
            <person name="Meijer H.J."/>
            <person name="Moore B."/>
            <person name="Morris P."/>
            <person name="Phuntmart V."/>
            <person name="Puiu D."/>
            <person name="Shetty J."/>
            <person name="Stajich J.E."/>
            <person name="Tripathy S."/>
            <person name="Wawra S."/>
            <person name="van West P."/>
            <person name="Whitty B.R."/>
            <person name="Coutinho P.M."/>
            <person name="Henrissat B."/>
            <person name="Martin F."/>
            <person name="Thomas P.D."/>
            <person name="Tyler B.M."/>
            <person name="De Vries R.P."/>
            <person name="Kamoun S."/>
            <person name="Yandell M."/>
            <person name="Tisserat N."/>
            <person name="Buell C.R."/>
        </authorList>
    </citation>
    <scope>NUCLEOTIDE SEQUENCE</scope>
    <source>
        <strain evidence="3">DAOM:BR144</strain>
    </source>
</reference>
<reference evidence="2" key="3">
    <citation type="submission" date="2015-02" db="UniProtKB">
        <authorList>
            <consortium name="EnsemblProtists"/>
        </authorList>
    </citation>
    <scope>IDENTIFICATION</scope>
    <source>
        <strain evidence="2">DAOM BR144</strain>
    </source>
</reference>
<dbReference type="HOGENOM" id="CLU_1196935_0_0_1"/>
<keyword evidence="3" id="KW-1185">Reference proteome</keyword>
<accession>K3X1Z9</accession>
<dbReference type="InParanoid" id="K3X1Z9"/>
<sequence>MGVCHSSCGGARSYELEYYNEAYRHQMRHRARTKLVDESLASSGEDTVATDVGIARKIEKKRKSVRGRQKFPTKLWMCEQGCCFIRWKLDYAEFQSYVNYAQVSPYVVIQDKTQSCVCVICKGLPDKALQQASDCSPKIKNPLKALLDTYESHHGPSVNASALIQQVTISPNSTTSPRTSEGSTTDEDDGSI</sequence>
<dbReference type="AlphaFoldDB" id="K3X1Z9"/>
<evidence type="ECO:0000313" key="2">
    <source>
        <dbReference type="EnsemblProtists" id="PYU1_T011248"/>
    </source>
</evidence>
<proteinExistence type="predicted"/>
<dbReference type="Proteomes" id="UP000019132">
    <property type="component" value="Unassembled WGS sequence"/>
</dbReference>
<evidence type="ECO:0000256" key="1">
    <source>
        <dbReference type="SAM" id="MobiDB-lite"/>
    </source>
</evidence>
<feature type="region of interest" description="Disordered" evidence="1">
    <location>
        <begin position="169"/>
        <end position="192"/>
    </location>
</feature>
<dbReference type="VEuPathDB" id="FungiDB:PYU1_G011223"/>
<dbReference type="EMBL" id="GL376562">
    <property type="status" value="NOT_ANNOTATED_CDS"/>
    <property type="molecule type" value="Genomic_DNA"/>
</dbReference>